<feature type="transmembrane region" description="Helical" evidence="1">
    <location>
        <begin position="26"/>
        <end position="46"/>
    </location>
</feature>
<proteinExistence type="predicted"/>
<sequence>MRKVLYGSSVTTLSDEVKLEFWVSKVAVWMFMVVVAMRLLMGGFLMVAVKKWVMLVAVAFFLVPVLVVVVWNCVWGRKKLLWFVMRYPDVELRSAIDG</sequence>
<accession>A0A498HGZ6</accession>
<gene>
    <name evidence="2" type="ORF">DVH24_031485</name>
</gene>
<reference evidence="2 3" key="1">
    <citation type="submission" date="2018-10" db="EMBL/GenBank/DDBJ databases">
        <title>A high-quality apple genome assembly.</title>
        <authorList>
            <person name="Hu J."/>
        </authorList>
    </citation>
    <scope>NUCLEOTIDE SEQUENCE [LARGE SCALE GENOMIC DNA]</scope>
    <source>
        <strain evidence="3">cv. HFTH1</strain>
        <tissue evidence="2">Young leaf</tissue>
    </source>
</reference>
<feature type="transmembrane region" description="Helical" evidence="1">
    <location>
        <begin position="52"/>
        <end position="75"/>
    </location>
</feature>
<dbReference type="EMBL" id="RDQH01000343">
    <property type="protein sequence ID" value="RXH69152.1"/>
    <property type="molecule type" value="Genomic_DNA"/>
</dbReference>
<protein>
    <recommendedName>
        <fullName evidence="4">Transmembrane protein</fullName>
    </recommendedName>
</protein>
<evidence type="ECO:0000256" key="1">
    <source>
        <dbReference type="SAM" id="Phobius"/>
    </source>
</evidence>
<evidence type="ECO:0008006" key="4">
    <source>
        <dbReference type="Google" id="ProtNLM"/>
    </source>
</evidence>
<dbReference type="PANTHER" id="PTHR33709">
    <property type="entry name" value="OSJNBA0035M09.9 PROTEIN"/>
    <property type="match status" value="1"/>
</dbReference>
<evidence type="ECO:0000313" key="3">
    <source>
        <dbReference type="Proteomes" id="UP000290289"/>
    </source>
</evidence>
<organism evidence="2 3">
    <name type="scientific">Malus domestica</name>
    <name type="common">Apple</name>
    <name type="synonym">Pyrus malus</name>
    <dbReference type="NCBI Taxonomy" id="3750"/>
    <lineage>
        <taxon>Eukaryota</taxon>
        <taxon>Viridiplantae</taxon>
        <taxon>Streptophyta</taxon>
        <taxon>Embryophyta</taxon>
        <taxon>Tracheophyta</taxon>
        <taxon>Spermatophyta</taxon>
        <taxon>Magnoliopsida</taxon>
        <taxon>eudicotyledons</taxon>
        <taxon>Gunneridae</taxon>
        <taxon>Pentapetalae</taxon>
        <taxon>rosids</taxon>
        <taxon>fabids</taxon>
        <taxon>Rosales</taxon>
        <taxon>Rosaceae</taxon>
        <taxon>Amygdaloideae</taxon>
        <taxon>Maleae</taxon>
        <taxon>Malus</taxon>
    </lineage>
</organism>
<dbReference type="InterPro" id="IPR040339">
    <property type="entry name" value="At1g16860-like"/>
</dbReference>
<dbReference type="PANTHER" id="PTHR33709:SF17">
    <property type="entry name" value="UBIQUITIN-SPECIFIC PROTEASE FAMILY C19-RELATED PROTEIN"/>
    <property type="match status" value="1"/>
</dbReference>
<keyword evidence="3" id="KW-1185">Reference proteome</keyword>
<name>A0A498HGZ6_MALDO</name>
<dbReference type="AlphaFoldDB" id="A0A498HGZ6"/>
<evidence type="ECO:0000313" key="2">
    <source>
        <dbReference type="EMBL" id="RXH69152.1"/>
    </source>
</evidence>
<keyword evidence="1" id="KW-0472">Membrane</keyword>
<comment type="caution">
    <text evidence="2">The sequence shown here is derived from an EMBL/GenBank/DDBJ whole genome shotgun (WGS) entry which is preliminary data.</text>
</comment>
<keyword evidence="1" id="KW-0812">Transmembrane</keyword>
<dbReference type="Proteomes" id="UP000290289">
    <property type="component" value="Chromosome 17"/>
</dbReference>
<dbReference type="STRING" id="3750.A0A498HGZ6"/>
<keyword evidence="1" id="KW-1133">Transmembrane helix</keyword>